<evidence type="ECO:0000313" key="5">
    <source>
        <dbReference type="EMBL" id="KAG2571886.1"/>
    </source>
</evidence>
<keyword evidence="4" id="KW-0175">Coiled coil</keyword>
<dbReference type="OrthoDB" id="1711136at2759"/>
<dbReference type="GO" id="GO:0004842">
    <property type="term" value="F:ubiquitin-protein transferase activity"/>
    <property type="evidence" value="ECO:0007669"/>
    <property type="project" value="TreeGrafter"/>
</dbReference>
<comment type="caution">
    <text evidence="5">The sequence shown here is derived from an EMBL/GenBank/DDBJ whole genome shotgun (WGS) entry which is preliminary data.</text>
</comment>
<keyword evidence="6" id="KW-1185">Reference proteome</keyword>
<protein>
    <recommendedName>
        <fullName evidence="7">RING-type domain-containing protein</fullName>
    </recommendedName>
</protein>
<dbReference type="CDD" id="cd16649">
    <property type="entry name" value="mRING-HC-C3HC5_CGRF1-like"/>
    <property type="match status" value="1"/>
</dbReference>
<keyword evidence="2" id="KW-0863">Zinc-finger</keyword>
<proteinExistence type="predicted"/>
<evidence type="ECO:0000256" key="1">
    <source>
        <dbReference type="ARBA" id="ARBA00022723"/>
    </source>
</evidence>
<evidence type="ECO:0008006" key="7">
    <source>
        <dbReference type="Google" id="ProtNLM"/>
    </source>
</evidence>
<dbReference type="Pfam" id="PF13920">
    <property type="entry name" value="zf-C3HC4_3"/>
    <property type="match status" value="1"/>
</dbReference>
<dbReference type="EMBL" id="CM029049">
    <property type="protein sequence ID" value="KAG2571886.1"/>
    <property type="molecule type" value="Genomic_DNA"/>
</dbReference>
<dbReference type="PANTHER" id="PTHR42647">
    <property type="entry name" value="SBP (S-RIBONUCLEASE BINDING PROTEIN) FAMILY PROTEIN"/>
    <property type="match status" value="1"/>
</dbReference>
<organism evidence="5 6">
    <name type="scientific">Panicum virgatum</name>
    <name type="common">Blackwell switchgrass</name>
    <dbReference type="NCBI Taxonomy" id="38727"/>
    <lineage>
        <taxon>Eukaryota</taxon>
        <taxon>Viridiplantae</taxon>
        <taxon>Streptophyta</taxon>
        <taxon>Embryophyta</taxon>
        <taxon>Tracheophyta</taxon>
        <taxon>Spermatophyta</taxon>
        <taxon>Magnoliopsida</taxon>
        <taxon>Liliopsida</taxon>
        <taxon>Poales</taxon>
        <taxon>Poaceae</taxon>
        <taxon>PACMAD clade</taxon>
        <taxon>Panicoideae</taxon>
        <taxon>Panicodae</taxon>
        <taxon>Paniceae</taxon>
        <taxon>Panicinae</taxon>
        <taxon>Panicum</taxon>
        <taxon>Panicum sect. Hiantes</taxon>
    </lineage>
</organism>
<evidence type="ECO:0000256" key="2">
    <source>
        <dbReference type="ARBA" id="ARBA00022771"/>
    </source>
</evidence>
<name>A0A8T0QLS2_PANVG</name>
<dbReference type="InterPro" id="IPR013083">
    <property type="entry name" value="Znf_RING/FYVE/PHD"/>
</dbReference>
<feature type="coiled-coil region" evidence="4">
    <location>
        <begin position="187"/>
        <end position="214"/>
    </location>
</feature>
<accession>A0A8T0QLS2</accession>
<evidence type="ECO:0000313" key="6">
    <source>
        <dbReference type="Proteomes" id="UP000823388"/>
    </source>
</evidence>
<keyword evidence="1" id="KW-0479">Metal-binding</keyword>
<dbReference type="GO" id="GO:0008270">
    <property type="term" value="F:zinc ion binding"/>
    <property type="evidence" value="ECO:0007669"/>
    <property type="project" value="UniProtKB-KW"/>
</dbReference>
<gene>
    <name evidence="5" type="ORF">PVAP13_7KG123021</name>
</gene>
<dbReference type="PANTHER" id="PTHR42647:SF72">
    <property type="entry name" value="EF-HAND CALCIUM-BINDING DOMAIN-CONTAINING PROTEIN 4A"/>
    <property type="match status" value="1"/>
</dbReference>
<dbReference type="AlphaFoldDB" id="A0A8T0QLS2"/>
<keyword evidence="3" id="KW-0862">Zinc</keyword>
<dbReference type="Gene3D" id="3.30.40.10">
    <property type="entry name" value="Zinc/RING finger domain, C3HC4 (zinc finger)"/>
    <property type="match status" value="1"/>
</dbReference>
<evidence type="ECO:0000256" key="4">
    <source>
        <dbReference type="SAM" id="Coils"/>
    </source>
</evidence>
<reference evidence="5" key="1">
    <citation type="submission" date="2020-05" db="EMBL/GenBank/DDBJ databases">
        <title>WGS assembly of Panicum virgatum.</title>
        <authorList>
            <person name="Lovell J.T."/>
            <person name="Jenkins J."/>
            <person name="Shu S."/>
            <person name="Juenger T.E."/>
            <person name="Schmutz J."/>
        </authorList>
    </citation>
    <scope>NUCLEOTIDE SEQUENCE</scope>
    <source>
        <strain evidence="5">AP13</strain>
    </source>
</reference>
<dbReference type="Proteomes" id="UP000823388">
    <property type="component" value="Chromosome 7K"/>
</dbReference>
<evidence type="ECO:0000256" key="3">
    <source>
        <dbReference type="ARBA" id="ARBA00022833"/>
    </source>
</evidence>
<sequence>MAVQAQQHLLLSHDAFGHAFRALDGAGGVFLDELGIAGCAPAAAAPGPAGDAVFGGAARSELTCNGGGEHDAGLLLPRKRARVAAGLVECGGQQGGLVLPLAPPPPPHVQAFAGDVRARAVGCGAASTSGRAAASNGVLSHLYHQGVEIDTLVRLETERMRVGLQEKRRRHARAVVAAVGRAAAGRLRAAEAELDRARCRNAELEERVRQLAAEGQAWLGVARSHEAVAAGLRATLDQLLQPPACAAALAGSGAADGDAEDAQSCCFETSLPADGTASRGPAPPCRSCGGGDACVLLLPCRHLCLCRACEPAAEACPVCAATKNASLHVLLS</sequence>